<keyword evidence="1" id="KW-0812">Transmembrane</keyword>
<organism evidence="2 3">
    <name type="scientific">Enterococcus mundtii</name>
    <dbReference type="NCBI Taxonomy" id="53346"/>
    <lineage>
        <taxon>Bacteria</taxon>
        <taxon>Bacillati</taxon>
        <taxon>Bacillota</taxon>
        <taxon>Bacilli</taxon>
        <taxon>Lactobacillales</taxon>
        <taxon>Enterococcaceae</taxon>
        <taxon>Enterococcus</taxon>
    </lineage>
</organism>
<name>A0A848N137_ENTMU</name>
<evidence type="ECO:0000313" key="2">
    <source>
        <dbReference type="EMBL" id="NMP59639.1"/>
    </source>
</evidence>
<evidence type="ECO:0000256" key="1">
    <source>
        <dbReference type="SAM" id="Phobius"/>
    </source>
</evidence>
<keyword evidence="1" id="KW-0472">Membrane</keyword>
<dbReference type="EMBL" id="JABCAG010000067">
    <property type="protein sequence ID" value="NMP59639.1"/>
    <property type="molecule type" value="Genomic_DNA"/>
</dbReference>
<sequence length="188" mass="21506">MNDNKMYKKSLVWLTAGMYVCIILALLVNLWLQNHQDLWSISANTRFVTTWEELTGGLRLIMWLLTILTVGLAILVNQIFKARKLEIFEENVKNLNLEIEYTDEESRDVVNESMTNEKVEGEKKEILSIYLSSGESFFHEIDSMGLSSQEIIAAWRNMKPGGELIVEDSDGWSMYVMGQIAAITILCC</sequence>
<feature type="transmembrane region" description="Helical" evidence="1">
    <location>
        <begin position="12"/>
        <end position="32"/>
    </location>
</feature>
<proteinExistence type="predicted"/>
<dbReference type="Proteomes" id="UP000557857">
    <property type="component" value="Unassembled WGS sequence"/>
</dbReference>
<feature type="transmembrane region" description="Helical" evidence="1">
    <location>
        <begin position="60"/>
        <end position="80"/>
    </location>
</feature>
<reference evidence="2 3" key="1">
    <citation type="submission" date="2020-04" db="EMBL/GenBank/DDBJ databases">
        <authorList>
            <person name="Abaymova A."/>
            <person name="Teymurazov M."/>
            <person name="Tazyna O."/>
            <person name="Chatushin Y."/>
            <person name="Svetoch E."/>
            <person name="Pereligyn V."/>
            <person name="Pohylenko V."/>
            <person name="Platonov M."/>
            <person name="Kartsev N."/>
            <person name="Skryabin Y."/>
            <person name="Sizova A."/>
            <person name="Solomentsev V."/>
            <person name="Kislichkina A."/>
            <person name="Bogun A."/>
        </authorList>
    </citation>
    <scope>NUCLEOTIDE SEQUENCE [LARGE SCALE GENOMIC DNA]</scope>
    <source>
        <strain evidence="3">SCPM-O-B-8398 (E28)</strain>
    </source>
</reference>
<accession>A0A848N137</accession>
<gene>
    <name evidence="2" type="ORF">HI921_14425</name>
</gene>
<keyword evidence="1" id="KW-1133">Transmembrane helix</keyword>
<protein>
    <submittedName>
        <fullName evidence="2">Uncharacterized protein</fullName>
    </submittedName>
</protein>
<dbReference type="RefSeq" id="WP_169059154.1">
    <property type="nucleotide sequence ID" value="NZ_JABCAG010000067.1"/>
</dbReference>
<dbReference type="AlphaFoldDB" id="A0A848N137"/>
<comment type="caution">
    <text evidence="2">The sequence shown here is derived from an EMBL/GenBank/DDBJ whole genome shotgun (WGS) entry which is preliminary data.</text>
</comment>
<evidence type="ECO:0000313" key="3">
    <source>
        <dbReference type="Proteomes" id="UP000557857"/>
    </source>
</evidence>